<evidence type="ECO:0000313" key="3">
    <source>
        <dbReference type="Proteomes" id="UP000722336"/>
    </source>
</evidence>
<feature type="domain" description="PilZ" evidence="1">
    <location>
        <begin position="12"/>
        <end position="87"/>
    </location>
</feature>
<organism evidence="2 3">
    <name type="scientific">Pacificimonas pallii</name>
    <dbReference type="NCBI Taxonomy" id="2827236"/>
    <lineage>
        <taxon>Bacteria</taxon>
        <taxon>Pseudomonadati</taxon>
        <taxon>Pseudomonadota</taxon>
        <taxon>Alphaproteobacteria</taxon>
        <taxon>Sphingomonadales</taxon>
        <taxon>Sphingosinicellaceae</taxon>
        <taxon>Pacificimonas</taxon>
    </lineage>
</organism>
<dbReference type="InterPro" id="IPR009875">
    <property type="entry name" value="PilZ_domain"/>
</dbReference>
<keyword evidence="3" id="KW-1185">Reference proteome</keyword>
<dbReference type="RefSeq" id="WP_218445417.1">
    <property type="nucleotide sequence ID" value="NZ_JAGSPA010000002.1"/>
</dbReference>
<reference evidence="2 3" key="1">
    <citation type="submission" date="2021-04" db="EMBL/GenBank/DDBJ databases">
        <authorList>
            <person name="Pira H."/>
            <person name="Risdian C."/>
            <person name="Wink J."/>
        </authorList>
    </citation>
    <scope>NUCLEOTIDE SEQUENCE [LARGE SCALE GENOMIC DNA]</scope>
    <source>
        <strain evidence="2 3">WHA3</strain>
    </source>
</reference>
<sequence>MTIVSEVVKRDARAKILRAGVVRSGSFERKVIIRDVSESGAMIQSDVEFEKDEEVWLEFSGMTPIRSIVRWASDNRYGIQFERRIELDKHGKPVAASLNTETREKSFVSWKR</sequence>
<evidence type="ECO:0000259" key="1">
    <source>
        <dbReference type="Pfam" id="PF07238"/>
    </source>
</evidence>
<name>A0ABS6SE78_9SPHN</name>
<evidence type="ECO:0000313" key="2">
    <source>
        <dbReference type="EMBL" id="MBV7256715.1"/>
    </source>
</evidence>
<dbReference type="Proteomes" id="UP000722336">
    <property type="component" value="Unassembled WGS sequence"/>
</dbReference>
<dbReference type="EMBL" id="JAGSPA010000002">
    <property type="protein sequence ID" value="MBV7256715.1"/>
    <property type="molecule type" value="Genomic_DNA"/>
</dbReference>
<dbReference type="Pfam" id="PF07238">
    <property type="entry name" value="PilZ"/>
    <property type="match status" value="1"/>
</dbReference>
<protein>
    <submittedName>
        <fullName evidence="2">PilZ domain-containing protein</fullName>
    </submittedName>
</protein>
<gene>
    <name evidence="2" type="ORF">KCG44_07940</name>
</gene>
<accession>A0ABS6SE78</accession>
<comment type="caution">
    <text evidence="2">The sequence shown here is derived from an EMBL/GenBank/DDBJ whole genome shotgun (WGS) entry which is preliminary data.</text>
</comment>
<proteinExistence type="predicted"/>